<keyword evidence="17" id="KW-0548">Nucleotidyltransferase</keyword>
<comment type="catalytic activity">
    <reaction evidence="2 14">
        <text>adenosylcob(III)inamide phosphate + GTP + H(+) = adenosylcob(III)inamide-GDP + diphosphate</text>
        <dbReference type="Rhea" id="RHEA:22712"/>
        <dbReference type="ChEBI" id="CHEBI:15378"/>
        <dbReference type="ChEBI" id="CHEBI:33019"/>
        <dbReference type="ChEBI" id="CHEBI:37565"/>
        <dbReference type="ChEBI" id="CHEBI:58502"/>
        <dbReference type="ChEBI" id="CHEBI:60487"/>
        <dbReference type="EC" id="2.7.7.62"/>
    </reaction>
</comment>
<dbReference type="GO" id="GO:0043752">
    <property type="term" value="F:adenosylcobinamide kinase activity"/>
    <property type="evidence" value="ECO:0007669"/>
    <property type="project" value="UniProtKB-EC"/>
</dbReference>
<evidence type="ECO:0000256" key="14">
    <source>
        <dbReference type="PIRNR" id="PIRNR006135"/>
    </source>
</evidence>
<feature type="binding site" evidence="16">
    <location>
        <position position="59"/>
    </location>
    <ligand>
        <name>GTP</name>
        <dbReference type="ChEBI" id="CHEBI:37565"/>
    </ligand>
</feature>
<dbReference type="PANTHER" id="PTHR34848">
    <property type="match status" value="1"/>
</dbReference>
<feature type="binding site" evidence="16">
    <location>
        <position position="81"/>
    </location>
    <ligand>
        <name>GTP</name>
        <dbReference type="ChEBI" id="CHEBI:37565"/>
    </ligand>
</feature>
<accession>A0A502GKV5</accession>
<evidence type="ECO:0000256" key="9">
    <source>
        <dbReference type="ARBA" id="ARBA00022679"/>
    </source>
</evidence>
<dbReference type="EMBL" id="RCZD01000004">
    <property type="protein sequence ID" value="TPG62494.1"/>
    <property type="molecule type" value="Genomic_DNA"/>
</dbReference>
<dbReference type="CDD" id="cd00544">
    <property type="entry name" value="CobU"/>
    <property type="match status" value="1"/>
</dbReference>
<dbReference type="PANTHER" id="PTHR34848:SF1">
    <property type="entry name" value="BIFUNCTIONAL ADENOSYLCOBALAMIN BIOSYNTHESIS PROTEIN COBU"/>
    <property type="match status" value="1"/>
</dbReference>
<dbReference type="NCBIfam" id="NF004469">
    <property type="entry name" value="PRK05800.1"/>
    <property type="match status" value="1"/>
</dbReference>
<dbReference type="FunFam" id="3.40.50.300:FF:000632">
    <property type="entry name" value="Bifunctional adenosylcobalamin biosynthesis protein"/>
    <property type="match status" value="1"/>
</dbReference>
<reference evidence="17 18" key="1">
    <citation type="journal article" date="2019" name="Environ. Microbiol.">
        <title>Species interactions and distinct microbial communities in high Arctic permafrost affected cryosols are associated with the CH4 and CO2 gas fluxes.</title>
        <authorList>
            <person name="Altshuler I."/>
            <person name="Hamel J."/>
            <person name="Turney S."/>
            <person name="Magnuson E."/>
            <person name="Levesque R."/>
            <person name="Greer C."/>
            <person name="Whyte L.G."/>
        </authorList>
    </citation>
    <scope>NUCLEOTIDE SEQUENCE [LARGE SCALE GENOMIC DNA]</scope>
    <source>
        <strain evidence="17 18">E4</strain>
    </source>
</reference>
<evidence type="ECO:0000256" key="8">
    <source>
        <dbReference type="ARBA" id="ARBA00022573"/>
    </source>
</evidence>
<dbReference type="GO" id="GO:0009236">
    <property type="term" value="P:cobalamin biosynthetic process"/>
    <property type="evidence" value="ECO:0007669"/>
    <property type="project" value="UniProtKB-UniRule"/>
</dbReference>
<dbReference type="OrthoDB" id="9788370at2"/>
<dbReference type="UniPathway" id="UPA00148">
    <property type="reaction ID" value="UER00236"/>
</dbReference>
<evidence type="ECO:0000256" key="12">
    <source>
        <dbReference type="ARBA" id="ARBA00022840"/>
    </source>
</evidence>
<keyword evidence="9 14" id="KW-0808">Transferase</keyword>
<evidence type="ECO:0000313" key="18">
    <source>
        <dbReference type="Proteomes" id="UP000317663"/>
    </source>
</evidence>
<keyword evidence="8 14" id="KW-0169">Cobalamin biosynthesis</keyword>
<organism evidence="17 18">
    <name type="scientific">Ewingella americana</name>
    <dbReference type="NCBI Taxonomy" id="41202"/>
    <lineage>
        <taxon>Bacteria</taxon>
        <taxon>Pseudomonadati</taxon>
        <taxon>Pseudomonadota</taxon>
        <taxon>Gammaproteobacteria</taxon>
        <taxon>Enterobacterales</taxon>
        <taxon>Yersiniaceae</taxon>
        <taxon>Ewingella</taxon>
    </lineage>
</organism>
<comment type="function">
    <text evidence="4 14">Catalyzes ATP-dependent phosphorylation of adenosylcobinamide and addition of GMP to adenosylcobinamide phosphate.</text>
</comment>
<keyword evidence="11 14" id="KW-0418">Kinase</keyword>
<proteinExistence type="inferred from homology"/>
<dbReference type="GO" id="GO:0008820">
    <property type="term" value="F:cobinamide phosphate guanylyltransferase activity"/>
    <property type="evidence" value="ECO:0007669"/>
    <property type="project" value="UniProtKB-UniRule"/>
</dbReference>
<feature type="binding site" evidence="16">
    <location>
        <begin position="31"/>
        <end position="33"/>
    </location>
    <ligand>
        <name>GTP</name>
        <dbReference type="ChEBI" id="CHEBI:37565"/>
    </ligand>
</feature>
<keyword evidence="12 14" id="KW-0067">ATP-binding</keyword>
<dbReference type="Proteomes" id="UP000317663">
    <property type="component" value="Unassembled WGS sequence"/>
</dbReference>
<comment type="pathway">
    <text evidence="6 14">Cofactor biosynthesis; adenosylcobalamin biosynthesis; adenosylcobalamin from cob(II)yrinate a,c-diamide: step 5/7.</text>
</comment>
<evidence type="ECO:0000256" key="13">
    <source>
        <dbReference type="ARBA" id="ARBA00023134"/>
    </source>
</evidence>
<dbReference type="EC" id="2.7.1.156" evidence="14"/>
<evidence type="ECO:0000313" key="17">
    <source>
        <dbReference type="EMBL" id="TPG62494.1"/>
    </source>
</evidence>
<comment type="catalytic activity">
    <reaction evidence="3">
        <text>adenosylcob(III)inamide + GTP = adenosylcob(III)inamide phosphate + GDP + H(+)</text>
        <dbReference type="Rhea" id="RHEA:15765"/>
        <dbReference type="ChEBI" id="CHEBI:2480"/>
        <dbReference type="ChEBI" id="CHEBI:15378"/>
        <dbReference type="ChEBI" id="CHEBI:37565"/>
        <dbReference type="ChEBI" id="CHEBI:58189"/>
        <dbReference type="ChEBI" id="CHEBI:58502"/>
        <dbReference type="EC" id="2.7.1.156"/>
    </reaction>
</comment>
<evidence type="ECO:0000256" key="2">
    <source>
        <dbReference type="ARBA" id="ARBA00000711"/>
    </source>
</evidence>
<gene>
    <name evidence="17" type="ORF">EAH77_08325</name>
</gene>
<feature type="active site" description="GMP-histidine intermediate" evidence="15">
    <location>
        <position position="47"/>
    </location>
</feature>
<dbReference type="InterPro" id="IPR003203">
    <property type="entry name" value="CobU/CobP"/>
</dbReference>
<name>A0A502GKV5_9GAMM</name>
<evidence type="ECO:0000256" key="11">
    <source>
        <dbReference type="ARBA" id="ARBA00022777"/>
    </source>
</evidence>
<evidence type="ECO:0000256" key="15">
    <source>
        <dbReference type="PIRSR" id="PIRSR006135-1"/>
    </source>
</evidence>
<evidence type="ECO:0000256" key="6">
    <source>
        <dbReference type="ARBA" id="ARBA00005159"/>
    </source>
</evidence>
<evidence type="ECO:0000256" key="7">
    <source>
        <dbReference type="ARBA" id="ARBA00007490"/>
    </source>
</evidence>
<dbReference type="Gene3D" id="3.40.50.300">
    <property type="entry name" value="P-loop containing nucleotide triphosphate hydrolases"/>
    <property type="match status" value="1"/>
</dbReference>
<comment type="similarity">
    <text evidence="7 14">Belongs to the CobU/CobP family.</text>
</comment>
<dbReference type="EC" id="2.7.7.62" evidence="14"/>
<evidence type="ECO:0000256" key="4">
    <source>
        <dbReference type="ARBA" id="ARBA00003889"/>
    </source>
</evidence>
<dbReference type="GO" id="GO:0005525">
    <property type="term" value="F:GTP binding"/>
    <property type="evidence" value="ECO:0007669"/>
    <property type="project" value="UniProtKB-UniRule"/>
</dbReference>
<sequence>MILITGGARSGKSCLAEQRALSNGGPVMYIATSLAIDDEMRERITLHQQQRPAEWVTVEAWQDLAQVVAGAGETFTTIIIECITTLVTNLMFDVMPGLDATVMDIGVTEQHVNRHISALIAASQCSQAEVVIVTNELGMGIVPDNLLARQFRDIAGRVNQQLAAAASEVFLVVSGIPIQIKST</sequence>
<comment type="catalytic activity">
    <reaction evidence="1 14">
        <text>adenosylcob(III)inamide + ATP = adenosylcob(III)inamide phosphate + ADP + H(+)</text>
        <dbReference type="Rhea" id="RHEA:15769"/>
        <dbReference type="ChEBI" id="CHEBI:2480"/>
        <dbReference type="ChEBI" id="CHEBI:15378"/>
        <dbReference type="ChEBI" id="CHEBI:30616"/>
        <dbReference type="ChEBI" id="CHEBI:58502"/>
        <dbReference type="ChEBI" id="CHEBI:456216"/>
        <dbReference type="EC" id="2.7.1.156"/>
    </reaction>
</comment>
<keyword evidence="13 14" id="KW-0342">GTP-binding</keyword>
<protein>
    <recommendedName>
        <fullName evidence="14">Bifunctional adenosylcobalamin biosynthesis protein</fullName>
        <ecNumber evidence="14">2.7.1.156</ecNumber>
        <ecNumber evidence="14">2.7.7.62</ecNumber>
    </recommendedName>
</protein>
<keyword evidence="10 14" id="KW-0547">Nucleotide-binding</keyword>
<evidence type="ECO:0000256" key="5">
    <source>
        <dbReference type="ARBA" id="ARBA00004692"/>
    </source>
</evidence>
<evidence type="ECO:0000256" key="10">
    <source>
        <dbReference type="ARBA" id="ARBA00022741"/>
    </source>
</evidence>
<keyword evidence="18" id="KW-1185">Reference proteome</keyword>
<dbReference type="RefSeq" id="WP_140471594.1">
    <property type="nucleotide sequence ID" value="NZ_RCZD01000004.1"/>
</dbReference>
<dbReference type="InterPro" id="IPR027417">
    <property type="entry name" value="P-loop_NTPase"/>
</dbReference>
<comment type="pathway">
    <text evidence="5 14">Cofactor biosynthesis; adenosylcobalamin biosynthesis; adenosylcobalamin from cob(II)yrinate a,c-diamide: step 6/7.</text>
</comment>
<evidence type="ECO:0000256" key="16">
    <source>
        <dbReference type="PIRSR" id="PIRSR006135-2"/>
    </source>
</evidence>
<comment type="caution">
    <text evidence="17">The sequence shown here is derived from an EMBL/GenBank/DDBJ whole genome shotgun (WGS) entry which is preliminary data.</text>
</comment>
<feature type="binding site" evidence="16">
    <location>
        <begin position="6"/>
        <end position="13"/>
    </location>
    <ligand>
        <name>GTP</name>
        <dbReference type="ChEBI" id="CHEBI:37565"/>
    </ligand>
</feature>
<dbReference type="PIRSF" id="PIRSF006135">
    <property type="entry name" value="CobU"/>
    <property type="match status" value="1"/>
</dbReference>
<dbReference type="GO" id="GO:0005524">
    <property type="term" value="F:ATP binding"/>
    <property type="evidence" value="ECO:0007669"/>
    <property type="project" value="UniProtKB-UniRule"/>
</dbReference>
<dbReference type="SUPFAM" id="SSF52540">
    <property type="entry name" value="P-loop containing nucleoside triphosphate hydrolases"/>
    <property type="match status" value="1"/>
</dbReference>
<dbReference type="Pfam" id="PF02283">
    <property type="entry name" value="CobU"/>
    <property type="match status" value="1"/>
</dbReference>
<evidence type="ECO:0000256" key="3">
    <source>
        <dbReference type="ARBA" id="ARBA00001522"/>
    </source>
</evidence>
<dbReference type="AlphaFoldDB" id="A0A502GKV5"/>
<evidence type="ECO:0000256" key="1">
    <source>
        <dbReference type="ARBA" id="ARBA00000312"/>
    </source>
</evidence>